<feature type="region of interest" description="Disordered" evidence="1">
    <location>
        <begin position="237"/>
        <end position="290"/>
    </location>
</feature>
<feature type="compositionally biased region" description="Basic and acidic residues" evidence="1">
    <location>
        <begin position="136"/>
        <end position="145"/>
    </location>
</feature>
<name>A0A061ASC2_CYBFA</name>
<evidence type="ECO:0000313" key="2">
    <source>
        <dbReference type="EMBL" id="CDR37629.1"/>
    </source>
</evidence>
<feature type="region of interest" description="Disordered" evidence="1">
    <location>
        <begin position="108"/>
        <end position="200"/>
    </location>
</feature>
<organism evidence="2">
    <name type="scientific">Cyberlindnera fabianii</name>
    <name type="common">Yeast</name>
    <name type="synonym">Hansenula fabianii</name>
    <dbReference type="NCBI Taxonomy" id="36022"/>
    <lineage>
        <taxon>Eukaryota</taxon>
        <taxon>Fungi</taxon>
        <taxon>Dikarya</taxon>
        <taxon>Ascomycota</taxon>
        <taxon>Saccharomycotina</taxon>
        <taxon>Saccharomycetes</taxon>
        <taxon>Phaffomycetales</taxon>
        <taxon>Phaffomycetaceae</taxon>
        <taxon>Cyberlindnera</taxon>
    </lineage>
</organism>
<gene>
    <name evidence="2" type="ORF">CYFA0S_01e13674g</name>
</gene>
<dbReference type="VEuPathDB" id="FungiDB:BON22_0246"/>
<proteinExistence type="predicted"/>
<feature type="region of interest" description="Disordered" evidence="1">
    <location>
        <begin position="323"/>
        <end position="343"/>
    </location>
</feature>
<evidence type="ECO:0000256" key="1">
    <source>
        <dbReference type="SAM" id="MobiDB-lite"/>
    </source>
</evidence>
<reference evidence="2" key="1">
    <citation type="journal article" date="2014" name="Genome Announc.">
        <title>Genome sequence of the yeast Cyberlindnera fabianii (Hansenula fabianii).</title>
        <authorList>
            <person name="Freel K.C."/>
            <person name="Sarilar V."/>
            <person name="Neuveglise C."/>
            <person name="Devillers H."/>
            <person name="Friedrich A."/>
            <person name="Schacherer J."/>
        </authorList>
    </citation>
    <scope>NUCLEOTIDE SEQUENCE</scope>
    <source>
        <strain evidence="2">YJS4271</strain>
    </source>
</reference>
<feature type="compositionally biased region" description="Low complexity" evidence="1">
    <location>
        <begin position="185"/>
        <end position="198"/>
    </location>
</feature>
<feature type="compositionally biased region" description="Basic and acidic residues" evidence="1">
    <location>
        <begin position="175"/>
        <end position="184"/>
    </location>
</feature>
<feature type="compositionally biased region" description="Polar residues" evidence="1">
    <location>
        <begin position="242"/>
        <end position="290"/>
    </location>
</feature>
<feature type="compositionally biased region" description="Low complexity" evidence="1">
    <location>
        <begin position="150"/>
        <end position="161"/>
    </location>
</feature>
<dbReference type="AlphaFoldDB" id="A0A061ASC2"/>
<protein>
    <submittedName>
        <fullName evidence="2">CYFA0S01e13674g1_1</fullName>
    </submittedName>
</protein>
<accession>A0A061ASC2</accession>
<sequence>MSHSQDRVPSSLQRSMELLSMEEELHELLQNSQLTSRQKESFQEMLTATFDLIQAPLNRDSAPGSTSLIDSSSISLYSKMQELVASLAALIMSEEDVTRMEEGFTRIDETANISSEDSTEYSDGDSEMRSLQPQLHRSDHQEYRRRSLMSQQTATTSRSSTPGMNRMRNIPVNDLQHRSSRESLRSPLFSSPKLPSFPAGNTHYRDYERKPSRFADNIGGSPSVTGNKRHGLQVINTPLPRSFSSNTRGAESPQSSAMSHGGRSFSQRSSRPTSMYVSPTMQRSYNPNHSYNETMEEYSHVQPYGEHVGSAYGSRRNSVQFSWSGSQAGTPGTGNRKRYSMRF</sequence>
<dbReference type="EMBL" id="LK052886">
    <property type="protein sequence ID" value="CDR37629.1"/>
    <property type="molecule type" value="Genomic_DNA"/>
</dbReference>